<keyword evidence="8" id="KW-0411">Iron-sulfur</keyword>
<feature type="domain" description="FAD-binding FR-type" evidence="10">
    <location>
        <begin position="207"/>
        <end position="309"/>
    </location>
</feature>
<dbReference type="PROSITE" id="PS51384">
    <property type="entry name" value="FAD_FR"/>
    <property type="match status" value="1"/>
</dbReference>
<keyword evidence="9" id="KW-0472">Membrane</keyword>
<name>A0A839A4Q8_9LACT</name>
<feature type="transmembrane region" description="Helical" evidence="9">
    <location>
        <begin position="156"/>
        <end position="176"/>
    </location>
</feature>
<keyword evidence="9" id="KW-1133">Transmembrane helix</keyword>
<feature type="transmembrane region" description="Helical" evidence="9">
    <location>
        <begin position="37"/>
        <end position="56"/>
    </location>
</feature>
<feature type="transmembrane region" description="Helical" evidence="9">
    <location>
        <begin position="111"/>
        <end position="136"/>
    </location>
</feature>
<keyword evidence="3" id="KW-0001">2Fe-2S</keyword>
<protein>
    <recommendedName>
        <fullName evidence="10">FAD-binding FR-type domain-containing protein</fullName>
    </recommendedName>
</protein>
<dbReference type="InterPro" id="IPR050415">
    <property type="entry name" value="MRET"/>
</dbReference>
<dbReference type="InterPro" id="IPR039261">
    <property type="entry name" value="FNR_nucleotide-bd"/>
</dbReference>
<dbReference type="PANTHER" id="PTHR47354">
    <property type="entry name" value="NADH OXIDOREDUCTASE HCR"/>
    <property type="match status" value="1"/>
</dbReference>
<dbReference type="Pfam" id="PF08022">
    <property type="entry name" value="FAD_binding_8"/>
    <property type="match status" value="1"/>
</dbReference>
<keyword evidence="7" id="KW-0408">Iron</keyword>
<comment type="cofactor">
    <cofactor evidence="1">
        <name>FAD</name>
        <dbReference type="ChEBI" id="CHEBI:57692"/>
    </cofactor>
</comment>
<evidence type="ECO:0000259" key="10">
    <source>
        <dbReference type="PROSITE" id="PS51384"/>
    </source>
</evidence>
<comment type="caution">
    <text evidence="11">The sequence shown here is derived from an EMBL/GenBank/DDBJ whole genome shotgun (WGS) entry which is preliminary data.</text>
</comment>
<evidence type="ECO:0000256" key="1">
    <source>
        <dbReference type="ARBA" id="ARBA00001974"/>
    </source>
</evidence>
<dbReference type="EMBL" id="JACAOA010000006">
    <property type="protein sequence ID" value="MBA5728824.1"/>
    <property type="molecule type" value="Genomic_DNA"/>
</dbReference>
<dbReference type="Gene3D" id="2.40.30.10">
    <property type="entry name" value="Translation factors"/>
    <property type="match status" value="1"/>
</dbReference>
<reference evidence="11 12" key="1">
    <citation type="submission" date="2020-06" db="EMBL/GenBank/DDBJ databases">
        <title>Reclassification of Facklamia ignava, Facklamia soureckii and Facklami tabacinasalis as Falseniella iganva gen. nov., comb. nov., Hutsoniella ignava gen. nov., comb. nov., and Ruoffia tabacinasalis gen. nov., comb. nov and description of Ruoffia haltotolerans sp. nov., isolated from hypersaline Inland Sea of Qatar.</title>
        <authorList>
            <person name="Fotedar R."/>
            <person name="Sankaranarayanan K."/>
            <person name="Lawson P."/>
            <person name="Caldwell M."/>
            <person name="Zeyara A."/>
            <person name="Al Malki A."/>
            <person name="Ali M."/>
        </authorList>
    </citation>
    <scope>NUCLEOTIDE SEQUENCE [LARGE SCALE GENOMIC DNA]</scope>
    <source>
        <strain evidence="11 12">INB8</strain>
    </source>
</reference>
<dbReference type="InterPro" id="IPR017938">
    <property type="entry name" value="Riboflavin_synthase-like_b-brl"/>
</dbReference>
<evidence type="ECO:0000256" key="5">
    <source>
        <dbReference type="ARBA" id="ARBA00022827"/>
    </source>
</evidence>
<dbReference type="GO" id="GO:0050660">
    <property type="term" value="F:flavin adenine dinucleotide binding"/>
    <property type="evidence" value="ECO:0007669"/>
    <property type="project" value="TreeGrafter"/>
</dbReference>
<dbReference type="PANTHER" id="PTHR47354:SF8">
    <property type="entry name" value="1,2-PHENYLACETYL-COA EPOXIDASE, SUBUNIT E"/>
    <property type="match status" value="1"/>
</dbReference>
<evidence type="ECO:0000256" key="2">
    <source>
        <dbReference type="ARBA" id="ARBA00022630"/>
    </source>
</evidence>
<evidence type="ECO:0000256" key="8">
    <source>
        <dbReference type="ARBA" id="ARBA00023014"/>
    </source>
</evidence>
<evidence type="ECO:0000256" key="3">
    <source>
        <dbReference type="ARBA" id="ARBA00022714"/>
    </source>
</evidence>
<dbReference type="InterPro" id="IPR013112">
    <property type="entry name" value="FAD-bd_8"/>
</dbReference>
<evidence type="ECO:0000256" key="9">
    <source>
        <dbReference type="SAM" id="Phobius"/>
    </source>
</evidence>
<evidence type="ECO:0000256" key="7">
    <source>
        <dbReference type="ARBA" id="ARBA00023004"/>
    </source>
</evidence>
<dbReference type="GO" id="GO:0046872">
    <property type="term" value="F:metal ion binding"/>
    <property type="evidence" value="ECO:0007669"/>
    <property type="project" value="UniProtKB-KW"/>
</dbReference>
<dbReference type="SUPFAM" id="SSF52343">
    <property type="entry name" value="Ferredoxin reductase-like, C-terminal NADP-linked domain"/>
    <property type="match status" value="1"/>
</dbReference>
<dbReference type="Proteomes" id="UP000571018">
    <property type="component" value="Unassembled WGS sequence"/>
</dbReference>
<organism evidence="11 12">
    <name type="scientific">Ruoffia halotolerans</name>
    <dbReference type="NCBI Taxonomy" id="2748684"/>
    <lineage>
        <taxon>Bacteria</taxon>
        <taxon>Bacillati</taxon>
        <taxon>Bacillota</taxon>
        <taxon>Bacilli</taxon>
        <taxon>Lactobacillales</taxon>
        <taxon>Aerococcaceae</taxon>
        <taxon>Ruoffia</taxon>
    </lineage>
</organism>
<dbReference type="InterPro" id="IPR017927">
    <property type="entry name" value="FAD-bd_FR_type"/>
</dbReference>
<evidence type="ECO:0000313" key="12">
    <source>
        <dbReference type="Proteomes" id="UP000571018"/>
    </source>
</evidence>
<dbReference type="Gene3D" id="3.40.50.80">
    <property type="entry name" value="Nucleotide-binding domain of ferredoxin-NADP reductase (FNR) module"/>
    <property type="match status" value="1"/>
</dbReference>
<dbReference type="RefSeq" id="WP_218930541.1">
    <property type="nucleotide sequence ID" value="NZ_JACAOA010000006.1"/>
</dbReference>
<evidence type="ECO:0000256" key="4">
    <source>
        <dbReference type="ARBA" id="ARBA00022723"/>
    </source>
</evidence>
<sequence length="445" mass="50903">MNSKVLKWFFPGVTLVMFLTFFFALLTTYVPPNLSELLSNVTGTLSFCIMLTLVLISVRPKGVEKRLGLTHMYEIHAWMAMVLPLTLLIHVFIRWSGLENILDFDLTTASIWGYVGLLSLIVVMLTGIFVLSDTLINKSKKLLNFKANANRNMHLWLHRLAIISVIAIHFHVYNVWYLAENVAYKGLATFYTVVILGWYAVYKIGIARLPKYEIVNISKPSERIHEFKFQPVKGKRMDFDAGQYGFFRFVDSKVDSEAHPFSFASAPSEDSNTMTVMIQEDGDFTSTLDQVKVGDQLTIEGPYGDFYTEDIRDSNQPMVLYSGGIGVTPSLSVLREEVARNSNRRIIFIWGVGFENQLMYYSEFEKFAAEFPNFSHHIIFSNEEVEGFAYGFVDKDYIQSEGLEEYFQSATWHICGPPPMLNAAKKMLEDNSVPEEHVRIEEFAF</sequence>
<keyword evidence="4" id="KW-0479">Metal-binding</keyword>
<proteinExistence type="predicted"/>
<gene>
    <name evidence="11" type="ORF">HW423_03385</name>
</gene>
<dbReference type="AlphaFoldDB" id="A0A839A4Q8"/>
<keyword evidence="9" id="KW-0812">Transmembrane</keyword>
<feature type="transmembrane region" description="Helical" evidence="9">
    <location>
        <begin position="182"/>
        <end position="202"/>
    </location>
</feature>
<keyword evidence="12" id="KW-1185">Reference proteome</keyword>
<dbReference type="PRINTS" id="PR00406">
    <property type="entry name" value="CYTB5RDTASE"/>
</dbReference>
<accession>A0A839A4Q8</accession>
<dbReference type="GO" id="GO:0016491">
    <property type="term" value="F:oxidoreductase activity"/>
    <property type="evidence" value="ECO:0007669"/>
    <property type="project" value="UniProtKB-KW"/>
</dbReference>
<dbReference type="GO" id="GO:0051537">
    <property type="term" value="F:2 iron, 2 sulfur cluster binding"/>
    <property type="evidence" value="ECO:0007669"/>
    <property type="project" value="UniProtKB-KW"/>
</dbReference>
<feature type="transmembrane region" description="Helical" evidence="9">
    <location>
        <begin position="77"/>
        <end position="96"/>
    </location>
</feature>
<dbReference type="InterPro" id="IPR001433">
    <property type="entry name" value="OxRdtase_FAD/NAD-bd"/>
</dbReference>
<dbReference type="Pfam" id="PF00175">
    <property type="entry name" value="NAD_binding_1"/>
    <property type="match status" value="1"/>
</dbReference>
<keyword evidence="2" id="KW-0285">Flavoprotein</keyword>
<evidence type="ECO:0000313" key="11">
    <source>
        <dbReference type="EMBL" id="MBA5728824.1"/>
    </source>
</evidence>
<dbReference type="SUPFAM" id="SSF63380">
    <property type="entry name" value="Riboflavin synthase domain-like"/>
    <property type="match status" value="1"/>
</dbReference>
<feature type="transmembrane region" description="Helical" evidence="9">
    <location>
        <begin position="12"/>
        <end position="31"/>
    </location>
</feature>
<keyword evidence="5" id="KW-0274">FAD</keyword>
<evidence type="ECO:0000256" key="6">
    <source>
        <dbReference type="ARBA" id="ARBA00023002"/>
    </source>
</evidence>
<dbReference type="CDD" id="cd00322">
    <property type="entry name" value="FNR_like"/>
    <property type="match status" value="1"/>
</dbReference>
<keyword evidence="6" id="KW-0560">Oxidoreductase</keyword>